<accession>A0A6G1HXZ5</accession>
<evidence type="ECO:0000313" key="2">
    <source>
        <dbReference type="EMBL" id="KAF2400900.1"/>
    </source>
</evidence>
<dbReference type="GO" id="GO:0047443">
    <property type="term" value="F:4-hydroxy-4-methyl-2-oxoglutarate aldolase activity"/>
    <property type="evidence" value="ECO:0007669"/>
    <property type="project" value="TreeGrafter"/>
</dbReference>
<dbReference type="OrthoDB" id="1476984at2759"/>
<protein>
    <submittedName>
        <fullName evidence="2">RraA-like protein</fullName>
    </submittedName>
</protein>
<feature type="binding site" evidence="1">
    <location>
        <position position="141"/>
    </location>
    <ligand>
        <name>Mg(2+)</name>
        <dbReference type="ChEBI" id="CHEBI:18420"/>
    </ligand>
</feature>
<dbReference type="GO" id="GO:0046872">
    <property type="term" value="F:metal ion binding"/>
    <property type="evidence" value="ECO:0007669"/>
    <property type="project" value="UniProtKB-KW"/>
</dbReference>
<dbReference type="Gene3D" id="3.50.30.40">
    <property type="entry name" value="Ribonuclease E inhibitor RraA/RraA-like"/>
    <property type="match status" value="1"/>
</dbReference>
<gene>
    <name evidence="2" type="ORF">EJ06DRAFT_509857</name>
</gene>
<dbReference type="PANTHER" id="PTHR33254">
    <property type="entry name" value="4-HYDROXY-4-METHYL-2-OXOGLUTARATE ALDOLASE 3-RELATED"/>
    <property type="match status" value="1"/>
</dbReference>
<keyword evidence="1" id="KW-0479">Metal-binding</keyword>
<keyword evidence="3" id="KW-1185">Reference proteome</keyword>
<feature type="binding site" evidence="1">
    <location>
        <position position="140"/>
    </location>
    <ligand>
        <name>substrate</name>
    </ligand>
</feature>
<dbReference type="Proteomes" id="UP000799640">
    <property type="component" value="Unassembled WGS sequence"/>
</dbReference>
<evidence type="ECO:0000256" key="1">
    <source>
        <dbReference type="PIRSR" id="PIRSR605493-1"/>
    </source>
</evidence>
<comment type="cofactor">
    <cofactor evidence="1">
        <name>Mg(2+)</name>
        <dbReference type="ChEBI" id="CHEBI:18420"/>
    </cofactor>
</comment>
<dbReference type="PANTHER" id="PTHR33254:SF4">
    <property type="entry name" value="4-HYDROXY-4-METHYL-2-OXOGLUTARATE ALDOLASE 3-RELATED"/>
    <property type="match status" value="1"/>
</dbReference>
<proteinExistence type="predicted"/>
<evidence type="ECO:0000313" key="3">
    <source>
        <dbReference type="Proteomes" id="UP000799640"/>
    </source>
</evidence>
<dbReference type="SUPFAM" id="SSF89562">
    <property type="entry name" value="RraA-like"/>
    <property type="match status" value="1"/>
</dbReference>
<dbReference type="InterPro" id="IPR036704">
    <property type="entry name" value="RraA/RraA-like_sf"/>
</dbReference>
<dbReference type="Pfam" id="PF03737">
    <property type="entry name" value="RraA-like"/>
    <property type="match status" value="1"/>
</dbReference>
<dbReference type="EMBL" id="ML996694">
    <property type="protein sequence ID" value="KAF2400900.1"/>
    <property type="molecule type" value="Genomic_DNA"/>
</dbReference>
<dbReference type="InterPro" id="IPR005493">
    <property type="entry name" value="RraA/RraA-like"/>
</dbReference>
<reference evidence="2" key="1">
    <citation type="journal article" date="2020" name="Stud. Mycol.">
        <title>101 Dothideomycetes genomes: a test case for predicting lifestyles and emergence of pathogens.</title>
        <authorList>
            <person name="Haridas S."/>
            <person name="Albert R."/>
            <person name="Binder M."/>
            <person name="Bloem J."/>
            <person name="Labutti K."/>
            <person name="Salamov A."/>
            <person name="Andreopoulos B."/>
            <person name="Baker S."/>
            <person name="Barry K."/>
            <person name="Bills G."/>
            <person name="Bluhm B."/>
            <person name="Cannon C."/>
            <person name="Castanera R."/>
            <person name="Culley D."/>
            <person name="Daum C."/>
            <person name="Ezra D."/>
            <person name="Gonzalez J."/>
            <person name="Henrissat B."/>
            <person name="Kuo A."/>
            <person name="Liang C."/>
            <person name="Lipzen A."/>
            <person name="Lutzoni F."/>
            <person name="Magnuson J."/>
            <person name="Mondo S."/>
            <person name="Nolan M."/>
            <person name="Ohm R."/>
            <person name="Pangilinan J."/>
            <person name="Park H.-J."/>
            <person name="Ramirez L."/>
            <person name="Alfaro M."/>
            <person name="Sun H."/>
            <person name="Tritt A."/>
            <person name="Yoshinaga Y."/>
            <person name="Zwiers L.-H."/>
            <person name="Turgeon B."/>
            <person name="Goodwin S."/>
            <person name="Spatafora J."/>
            <person name="Crous P."/>
            <person name="Grigoriev I."/>
        </authorList>
    </citation>
    <scope>NUCLEOTIDE SEQUENCE</scope>
    <source>
        <strain evidence="2">CBS 262.69</strain>
    </source>
</reference>
<feature type="binding site" evidence="1">
    <location>
        <begin position="118"/>
        <end position="121"/>
    </location>
    <ligand>
        <name>substrate</name>
    </ligand>
</feature>
<organism evidence="2 3">
    <name type="scientific">Trichodelitschia bisporula</name>
    <dbReference type="NCBI Taxonomy" id="703511"/>
    <lineage>
        <taxon>Eukaryota</taxon>
        <taxon>Fungi</taxon>
        <taxon>Dikarya</taxon>
        <taxon>Ascomycota</taxon>
        <taxon>Pezizomycotina</taxon>
        <taxon>Dothideomycetes</taxon>
        <taxon>Dothideomycetes incertae sedis</taxon>
        <taxon>Phaeotrichales</taxon>
        <taxon>Phaeotrichaceae</taxon>
        <taxon>Trichodelitschia</taxon>
    </lineage>
</organism>
<dbReference type="CDD" id="cd16841">
    <property type="entry name" value="RraA_family"/>
    <property type="match status" value="1"/>
</dbReference>
<name>A0A6G1HXZ5_9PEZI</name>
<keyword evidence="1" id="KW-0460">Magnesium</keyword>
<sequence>MSTAQLEALSAYTACDISDALLKLSVPGAGFLPNILPLPQTTTPHQPAKYIAPASTVLFLPHSTPSFPNPPPPLDTLTTALTTPLPNIPPGVPYADLAVPGTIMLLSQPADQHCAVLGGIMAARIAARGVRGVLVDGRVRDLGEIRGTGIPVWSKGVSTVGAGAQTKAWAVGCEVQVGETVVRTGDIIMIDPSSHAAVSIPAELLQRVLDMLPRLTAADENVLREVKEGLDVAGAFKRWRS</sequence>
<dbReference type="AlphaFoldDB" id="A0A6G1HXZ5"/>
<dbReference type="GO" id="GO:0008948">
    <property type="term" value="F:oxaloacetate decarboxylase activity"/>
    <property type="evidence" value="ECO:0007669"/>
    <property type="project" value="TreeGrafter"/>
</dbReference>